<dbReference type="AlphaFoldDB" id="A0A1M6VFA1"/>
<evidence type="ECO:0000313" key="8">
    <source>
        <dbReference type="Proteomes" id="UP000184016"/>
    </source>
</evidence>
<evidence type="ECO:0000256" key="4">
    <source>
        <dbReference type="ARBA" id="ARBA00023125"/>
    </source>
</evidence>
<gene>
    <name evidence="7" type="ORF">SAMN05443507_1232</name>
</gene>
<dbReference type="InterPro" id="IPR001207">
    <property type="entry name" value="Transposase_mutator"/>
</dbReference>
<organism evidence="7 8">
    <name type="scientific">Alicyclobacillus tolerans</name>
    <dbReference type="NCBI Taxonomy" id="90970"/>
    <lineage>
        <taxon>Bacteria</taxon>
        <taxon>Bacillati</taxon>
        <taxon>Bacillota</taxon>
        <taxon>Bacilli</taxon>
        <taxon>Bacillales</taxon>
        <taxon>Alicyclobacillaceae</taxon>
        <taxon>Alicyclobacillus</taxon>
    </lineage>
</organism>
<dbReference type="Pfam" id="PF00872">
    <property type="entry name" value="Transposase_mut"/>
    <property type="match status" value="1"/>
</dbReference>
<reference evidence="8" key="1">
    <citation type="submission" date="2016-11" db="EMBL/GenBank/DDBJ databases">
        <authorList>
            <person name="Varghese N."/>
            <person name="Submissions S."/>
        </authorList>
    </citation>
    <scope>NUCLEOTIDE SEQUENCE [LARGE SCALE GENOMIC DNA]</scope>
    <source>
        <strain evidence="8">USBA-503</strain>
    </source>
</reference>
<dbReference type="Proteomes" id="UP000184016">
    <property type="component" value="Unassembled WGS sequence"/>
</dbReference>
<dbReference type="GO" id="GO:0004803">
    <property type="term" value="F:transposase activity"/>
    <property type="evidence" value="ECO:0007669"/>
    <property type="project" value="UniProtKB-UniRule"/>
</dbReference>
<keyword evidence="8" id="KW-1185">Reference proteome</keyword>
<keyword evidence="6" id="KW-0814">Transposable element</keyword>
<dbReference type="GO" id="GO:0006313">
    <property type="term" value="P:DNA transposition"/>
    <property type="evidence" value="ECO:0007669"/>
    <property type="project" value="UniProtKB-UniRule"/>
</dbReference>
<sequence length="308" mass="34342">MFLGNFQLLLTLAVQTGLRVIQAMMQEEVDALVGPKGKHNPERKAVRHGKEKGFVILGGRKVAVEKVRVRSVDGREIPLETYQALQDPELLTQAALERMLHGLSTRNYAYGLEPVGEELESSGTSKSSVSRRFIVATKKLLAELMQRRLDSRRYVALIIDGIVMAEHTVVAALGIDAEGKKQMLGVWHGATENAAVCKALLSDLVERGLKTDDGILVVIDGSKALRAAVRDVLGDTAIVQRCQVHKELNVLEHLPEKHRDWVKRKLREAWSHGNEQDALASLRRLAGHLEKRSTPVLRQVCERAWKRP</sequence>
<evidence type="ECO:0000256" key="1">
    <source>
        <dbReference type="ARBA" id="ARBA00002190"/>
    </source>
</evidence>
<dbReference type="EMBL" id="FRAF01000023">
    <property type="protein sequence ID" value="SHK80162.1"/>
    <property type="molecule type" value="Genomic_DNA"/>
</dbReference>
<evidence type="ECO:0000256" key="6">
    <source>
        <dbReference type="RuleBase" id="RU365089"/>
    </source>
</evidence>
<proteinExistence type="inferred from homology"/>
<name>A0A1M6VFA1_9BACL</name>
<comment type="similarity">
    <text evidence="2 6">Belongs to the transposase mutator family.</text>
</comment>
<keyword evidence="4 6" id="KW-0238">DNA-binding</keyword>
<evidence type="ECO:0000256" key="3">
    <source>
        <dbReference type="ARBA" id="ARBA00022578"/>
    </source>
</evidence>
<protein>
    <recommendedName>
        <fullName evidence="6">Mutator family transposase</fullName>
    </recommendedName>
</protein>
<dbReference type="GO" id="GO:0003677">
    <property type="term" value="F:DNA binding"/>
    <property type="evidence" value="ECO:0007669"/>
    <property type="project" value="UniProtKB-UniRule"/>
</dbReference>
<dbReference type="PANTHER" id="PTHR33217:SF7">
    <property type="entry name" value="TRANSPOSASE FOR INSERTION SEQUENCE ELEMENT IS1081"/>
    <property type="match status" value="1"/>
</dbReference>
<dbReference type="PANTHER" id="PTHR33217">
    <property type="entry name" value="TRANSPOSASE FOR INSERTION SEQUENCE ELEMENT IS1081"/>
    <property type="match status" value="1"/>
</dbReference>
<evidence type="ECO:0000313" key="7">
    <source>
        <dbReference type="EMBL" id="SHK80162.1"/>
    </source>
</evidence>
<dbReference type="STRING" id="1830138.SAMN05443507_1232"/>
<accession>A0A1M6VFA1</accession>
<comment type="function">
    <text evidence="1 6">Required for the transposition of the insertion element.</text>
</comment>
<evidence type="ECO:0000256" key="5">
    <source>
        <dbReference type="ARBA" id="ARBA00023172"/>
    </source>
</evidence>
<keyword evidence="5 6" id="KW-0233">DNA recombination</keyword>
<evidence type="ECO:0000256" key="2">
    <source>
        <dbReference type="ARBA" id="ARBA00010961"/>
    </source>
</evidence>
<keyword evidence="3 6" id="KW-0815">Transposition</keyword>